<name>A0A9P1IN04_9PELO</name>
<dbReference type="GO" id="GO:0005886">
    <property type="term" value="C:plasma membrane"/>
    <property type="evidence" value="ECO:0007669"/>
    <property type="project" value="UniProtKB-SubCell"/>
</dbReference>
<reference evidence="12" key="1">
    <citation type="submission" date="2022-11" db="EMBL/GenBank/DDBJ databases">
        <authorList>
            <person name="Kikuchi T."/>
        </authorList>
    </citation>
    <scope>NUCLEOTIDE SEQUENCE</scope>
    <source>
        <strain evidence="12">PS1010</strain>
    </source>
</reference>
<dbReference type="InterPro" id="IPR013568">
    <property type="entry name" value="SEFIR_dom"/>
</dbReference>
<dbReference type="PROSITE" id="PS51534">
    <property type="entry name" value="SEFIR"/>
    <property type="match status" value="1"/>
</dbReference>
<accession>A0A9P1IN04</accession>
<evidence type="ECO:0000256" key="4">
    <source>
        <dbReference type="ARBA" id="ARBA00022729"/>
    </source>
</evidence>
<keyword evidence="13" id="KW-1185">Reference proteome</keyword>
<dbReference type="PANTHER" id="PTHR15583">
    <property type="entry name" value="INTERLEUKIN-17 RECEPTOR"/>
    <property type="match status" value="1"/>
</dbReference>
<evidence type="ECO:0000256" key="10">
    <source>
        <dbReference type="SAM" id="SignalP"/>
    </source>
</evidence>
<evidence type="ECO:0000313" key="13">
    <source>
        <dbReference type="Proteomes" id="UP001152747"/>
    </source>
</evidence>
<dbReference type="InterPro" id="IPR057066">
    <property type="entry name" value="Ig_ILCR1"/>
</dbReference>
<protein>
    <recommendedName>
        <fullName evidence="11">SEFIR domain-containing protein</fullName>
    </recommendedName>
</protein>
<sequence length="707" mass="80378">MLLKIFVLLSSWLTTVTPSLETLPSSEIVHHFKSDCSEVLNKEASCLVKLVDCSDPIYPLVEDGLQPPSAHDLRVAPIVKAAGANQLNATKHSLFVDISWQMRIDDINHLEAFKLHVYSTPNGQDETCFVFNVTQHNITDLDSHSSSRYRFSSSTLFKYARQYHIDIHSLPMSENFSPAVGTVLQMPEDPEKINAEDFCKYNSNSQASRWAASFRKIFRYSEVRKIQIEFLAAPPTMCFEEYEVRLLDSDGVAVVDSGFITKADLKTEMNNGKLVTFGGYNFTNLQLEVNYIPSVIPVERAEDGRCLCPSRSGCGCLAAEWKHVKLTNKFKNTLVNVTIPKSVENSPKKNDPTNPYIIVLITGSIATSVILTFCCCMAAWFKRYKQKLKKDEKFDFIGNKKVYGQCGKDPLIMQEALSVLILYSHDCSQHDAAVLAFAELLRDVYRLNVHLDVWDDREIEENRAEYVNSCVVRADKIIIVNSIGSQNIVGARRLREPHMERIVPGMLDNLFIHQIDLALQHVSVISVRFPYTPKTCTLFSLTPLLQYSIPENINQFISRLMDTPRPINRLTGFNPQFSKLQAAFSRMLNFIEEEPYWYEQSHHRVPIIPRSLENSTEVLRISETIEEEDEDALEGEEEEELEIELAEPNDQNDSGILDSAYVSGSDFSTQLDSDVLFDKPRISEFTDLKIPNKHQDSAYHDEVIDVN</sequence>
<evidence type="ECO:0000256" key="9">
    <source>
        <dbReference type="SAM" id="Phobius"/>
    </source>
</evidence>
<evidence type="ECO:0000256" key="2">
    <source>
        <dbReference type="ARBA" id="ARBA00022475"/>
    </source>
</evidence>
<evidence type="ECO:0000256" key="3">
    <source>
        <dbReference type="ARBA" id="ARBA00022692"/>
    </source>
</evidence>
<organism evidence="12 13">
    <name type="scientific">Caenorhabditis angaria</name>
    <dbReference type="NCBI Taxonomy" id="860376"/>
    <lineage>
        <taxon>Eukaryota</taxon>
        <taxon>Metazoa</taxon>
        <taxon>Ecdysozoa</taxon>
        <taxon>Nematoda</taxon>
        <taxon>Chromadorea</taxon>
        <taxon>Rhabditida</taxon>
        <taxon>Rhabditina</taxon>
        <taxon>Rhabditomorpha</taxon>
        <taxon>Rhabditoidea</taxon>
        <taxon>Rhabditidae</taxon>
        <taxon>Peloderinae</taxon>
        <taxon>Caenorhabditis</taxon>
    </lineage>
</organism>
<dbReference type="InterPro" id="IPR038683">
    <property type="entry name" value="IL17RA/B_FnIII-like_1_sf"/>
</dbReference>
<proteinExistence type="predicted"/>
<keyword evidence="8" id="KW-0325">Glycoprotein</keyword>
<comment type="subcellular location">
    <subcellularLocation>
        <location evidence="1">Cell membrane</location>
        <topology evidence="1">Single-pass type I membrane protein</topology>
    </subcellularLocation>
</comment>
<dbReference type="Pfam" id="PF25519">
    <property type="entry name" value="ILCR1_N"/>
    <property type="match status" value="1"/>
</dbReference>
<gene>
    <name evidence="12" type="ORF">CAMP_LOCUS11322</name>
</gene>
<dbReference type="GO" id="GO:0030368">
    <property type="term" value="F:interleukin-17 receptor activity"/>
    <property type="evidence" value="ECO:0007669"/>
    <property type="project" value="InterPro"/>
</dbReference>
<dbReference type="Gene3D" id="3.40.50.11530">
    <property type="match status" value="1"/>
</dbReference>
<keyword evidence="5 9" id="KW-1133">Transmembrane helix</keyword>
<dbReference type="PANTHER" id="PTHR15583:SF20">
    <property type="entry name" value="INTERLEUKIN CYTOKINE RECEPTOR-RELATED PROTEIN 1"/>
    <property type="match status" value="1"/>
</dbReference>
<evidence type="ECO:0000259" key="11">
    <source>
        <dbReference type="PROSITE" id="PS51534"/>
    </source>
</evidence>
<evidence type="ECO:0000256" key="7">
    <source>
        <dbReference type="ARBA" id="ARBA00023170"/>
    </source>
</evidence>
<dbReference type="AlphaFoldDB" id="A0A9P1IN04"/>
<dbReference type="Pfam" id="PF23608">
    <property type="entry name" value="Ig_ILCR1"/>
    <property type="match status" value="1"/>
</dbReference>
<dbReference type="Proteomes" id="UP001152747">
    <property type="component" value="Unassembled WGS sequence"/>
</dbReference>
<evidence type="ECO:0000313" key="12">
    <source>
        <dbReference type="EMBL" id="CAI5448685.1"/>
    </source>
</evidence>
<keyword evidence="4 10" id="KW-0732">Signal</keyword>
<evidence type="ECO:0000256" key="5">
    <source>
        <dbReference type="ARBA" id="ARBA00022989"/>
    </source>
</evidence>
<feature type="transmembrane region" description="Helical" evidence="9">
    <location>
        <begin position="356"/>
        <end position="381"/>
    </location>
</feature>
<keyword evidence="7" id="KW-0675">Receptor</keyword>
<evidence type="ECO:0000256" key="6">
    <source>
        <dbReference type="ARBA" id="ARBA00023136"/>
    </source>
</evidence>
<feature type="chain" id="PRO_5040155703" description="SEFIR domain-containing protein" evidence="10">
    <location>
        <begin position="19"/>
        <end position="707"/>
    </location>
</feature>
<keyword evidence="2" id="KW-1003">Cell membrane</keyword>
<dbReference type="InterPro" id="IPR039465">
    <property type="entry name" value="IL-17_rcpt-like"/>
</dbReference>
<dbReference type="Gene3D" id="2.60.40.2160">
    <property type="entry name" value="Interleukin-17 receptor A/B, fibronectin-III-like domain 1"/>
    <property type="match status" value="1"/>
</dbReference>
<feature type="domain" description="SEFIR" evidence="11">
    <location>
        <begin position="416"/>
        <end position="558"/>
    </location>
</feature>
<feature type="signal peptide" evidence="10">
    <location>
        <begin position="1"/>
        <end position="18"/>
    </location>
</feature>
<evidence type="ECO:0000256" key="8">
    <source>
        <dbReference type="ARBA" id="ARBA00023180"/>
    </source>
</evidence>
<evidence type="ECO:0000256" key="1">
    <source>
        <dbReference type="ARBA" id="ARBA00004251"/>
    </source>
</evidence>
<dbReference type="Pfam" id="PF08357">
    <property type="entry name" value="SEFIR"/>
    <property type="match status" value="1"/>
</dbReference>
<keyword evidence="3 9" id="KW-0812">Transmembrane</keyword>
<dbReference type="EMBL" id="CANHGI010000004">
    <property type="protein sequence ID" value="CAI5448685.1"/>
    <property type="molecule type" value="Genomic_DNA"/>
</dbReference>
<dbReference type="OrthoDB" id="5915222at2759"/>
<keyword evidence="6 9" id="KW-0472">Membrane</keyword>
<comment type="caution">
    <text evidence="12">The sequence shown here is derived from an EMBL/GenBank/DDBJ whole genome shotgun (WGS) entry which is preliminary data.</text>
</comment>